<feature type="domain" description="LiaI-LiaF-like transmembrane region" evidence="2">
    <location>
        <begin position="11"/>
        <end position="52"/>
    </location>
</feature>
<feature type="transmembrane region" description="Helical" evidence="1">
    <location>
        <begin position="69"/>
        <end position="94"/>
    </location>
</feature>
<keyword evidence="4" id="KW-1185">Reference proteome</keyword>
<dbReference type="InterPro" id="IPR043726">
    <property type="entry name" value="LiaI-LiaF-like_TM1"/>
</dbReference>
<accession>A0A3M8DBZ1</accession>
<evidence type="ECO:0000259" key="2">
    <source>
        <dbReference type="Pfam" id="PF18917"/>
    </source>
</evidence>
<dbReference type="Proteomes" id="UP000271031">
    <property type="component" value="Unassembled WGS sequence"/>
</dbReference>
<keyword evidence="1" id="KW-0472">Membrane</keyword>
<sequence>MTKWRVGSVSMGVSLILLGLLFFFSRTDAKIMTNLLMSWWPVVFILLGIEILLYVILSKSEKVTVHYDVFSILFVGFIGTMCIGATLFASVGLLREVQESIGSVEMTKPLPTIQQTVPQNVSKIVVQTAERPIKVEGNAERNVRLFGEYRERTNVPAEVSKQGAVEYATVQTIGEVMYVNLHDLPRKTGINGTYPNEEVTIVLPQSIDVEIRGAHNDIEVATGLLQSNWAINTDSSVKVQVAQQADVRITAISALQPEAGNLKWASITQDPPAKPVVPGQENANEQDEPRAYVSEAILGKGTHRLQVIHANVVTVNQL</sequence>
<dbReference type="EMBL" id="RHHQ01000015">
    <property type="protein sequence ID" value="RNB85139.1"/>
    <property type="molecule type" value="Genomic_DNA"/>
</dbReference>
<reference evidence="3 4" key="1">
    <citation type="submission" date="2018-10" db="EMBL/GenBank/DDBJ databases">
        <title>Phylogenomics of Brevibacillus.</title>
        <authorList>
            <person name="Dunlap C."/>
        </authorList>
    </citation>
    <scope>NUCLEOTIDE SEQUENCE [LARGE SCALE GENOMIC DNA]</scope>
    <source>
        <strain evidence="3 4">JCM 15716</strain>
    </source>
</reference>
<proteinExistence type="predicted"/>
<organism evidence="3 4">
    <name type="scientific">Brevibacillus fluminis</name>
    <dbReference type="NCBI Taxonomy" id="511487"/>
    <lineage>
        <taxon>Bacteria</taxon>
        <taxon>Bacillati</taxon>
        <taxon>Bacillota</taxon>
        <taxon>Bacilli</taxon>
        <taxon>Bacillales</taxon>
        <taxon>Paenibacillaceae</taxon>
        <taxon>Brevibacillus</taxon>
    </lineage>
</organism>
<protein>
    <recommendedName>
        <fullName evidence="2">LiaI-LiaF-like transmembrane region domain-containing protein</fullName>
    </recommendedName>
</protein>
<comment type="caution">
    <text evidence="3">The sequence shown here is derived from an EMBL/GenBank/DDBJ whole genome shotgun (WGS) entry which is preliminary data.</text>
</comment>
<keyword evidence="1" id="KW-1133">Transmembrane helix</keyword>
<evidence type="ECO:0000313" key="3">
    <source>
        <dbReference type="EMBL" id="RNB85139.1"/>
    </source>
</evidence>
<dbReference type="OrthoDB" id="1707123at2"/>
<feature type="transmembrane region" description="Helical" evidence="1">
    <location>
        <begin position="39"/>
        <end position="57"/>
    </location>
</feature>
<evidence type="ECO:0000313" key="4">
    <source>
        <dbReference type="Proteomes" id="UP000271031"/>
    </source>
</evidence>
<evidence type="ECO:0000256" key="1">
    <source>
        <dbReference type="SAM" id="Phobius"/>
    </source>
</evidence>
<dbReference type="Pfam" id="PF18917">
    <property type="entry name" value="LiaI-LiaF-like_TM1"/>
    <property type="match status" value="1"/>
</dbReference>
<keyword evidence="1" id="KW-0812">Transmembrane</keyword>
<dbReference type="AlphaFoldDB" id="A0A3M8DBZ1"/>
<name>A0A3M8DBZ1_9BACL</name>
<gene>
    <name evidence="3" type="ORF">EDM56_19720</name>
</gene>
<dbReference type="RefSeq" id="WP_122919624.1">
    <property type="nucleotide sequence ID" value="NZ_RHHQ01000015.1"/>
</dbReference>